<dbReference type="OrthoDB" id="7202371at2759"/>
<organism evidence="12 13">
    <name type="scientific">Exophiala mesophila</name>
    <name type="common">Black yeast-like fungus</name>
    <dbReference type="NCBI Taxonomy" id="212818"/>
    <lineage>
        <taxon>Eukaryota</taxon>
        <taxon>Fungi</taxon>
        <taxon>Dikarya</taxon>
        <taxon>Ascomycota</taxon>
        <taxon>Pezizomycotina</taxon>
        <taxon>Eurotiomycetes</taxon>
        <taxon>Chaetothyriomycetidae</taxon>
        <taxon>Chaetothyriales</taxon>
        <taxon>Herpotrichiellaceae</taxon>
        <taxon>Exophiala</taxon>
    </lineage>
</organism>
<dbReference type="InterPro" id="IPR032466">
    <property type="entry name" value="Metal_Hydrolase"/>
</dbReference>
<comment type="catalytic activity">
    <reaction evidence="9">
        <text>adenosine + H2O + H(+) = inosine + NH4(+)</text>
        <dbReference type="Rhea" id="RHEA:24408"/>
        <dbReference type="ChEBI" id="CHEBI:15377"/>
        <dbReference type="ChEBI" id="CHEBI:15378"/>
        <dbReference type="ChEBI" id="CHEBI:16335"/>
        <dbReference type="ChEBI" id="CHEBI:17596"/>
        <dbReference type="ChEBI" id="CHEBI:28938"/>
        <dbReference type="EC" id="3.5.4.4"/>
    </reaction>
</comment>
<dbReference type="PANTHER" id="PTHR11409:SF39">
    <property type="entry name" value="ADENOSINE DEAMINASE 2"/>
    <property type="match status" value="1"/>
</dbReference>
<dbReference type="InterPro" id="IPR006330">
    <property type="entry name" value="Ado/ade_deaminase"/>
</dbReference>
<dbReference type="GO" id="GO:0006154">
    <property type="term" value="P:adenosine catabolic process"/>
    <property type="evidence" value="ECO:0007669"/>
    <property type="project" value="TreeGrafter"/>
</dbReference>
<dbReference type="InterPro" id="IPR001365">
    <property type="entry name" value="A_deaminase_dom"/>
</dbReference>
<evidence type="ECO:0000256" key="6">
    <source>
        <dbReference type="ARBA" id="ARBA00022723"/>
    </source>
</evidence>
<comment type="cofactor">
    <cofactor evidence="1">
        <name>Zn(2+)</name>
        <dbReference type="ChEBI" id="CHEBI:29105"/>
    </cofactor>
</comment>
<dbReference type="GO" id="GO:0046103">
    <property type="term" value="P:inosine biosynthetic process"/>
    <property type="evidence" value="ECO:0007669"/>
    <property type="project" value="TreeGrafter"/>
</dbReference>
<dbReference type="Proteomes" id="UP000288859">
    <property type="component" value="Unassembled WGS sequence"/>
</dbReference>
<dbReference type="SUPFAM" id="SSF51556">
    <property type="entry name" value="Metallo-dependent hydrolases"/>
    <property type="match status" value="1"/>
</dbReference>
<dbReference type="PANTHER" id="PTHR11409">
    <property type="entry name" value="ADENOSINE DEAMINASE"/>
    <property type="match status" value="1"/>
</dbReference>
<comment type="similarity">
    <text evidence="3">Belongs to the metallo-dependent hydrolases superfamily. Adenosine and AMP deaminases family. ADGF subfamily.</text>
</comment>
<accession>A0A438MQ80</accession>
<protein>
    <recommendedName>
        <fullName evidence="4">adenosine deaminase</fullName>
        <ecNumber evidence="4">3.5.4.4</ecNumber>
    </recommendedName>
</protein>
<dbReference type="VEuPathDB" id="FungiDB:PV10_00868"/>
<comment type="caution">
    <text evidence="12">The sequence shown here is derived from an EMBL/GenBank/DDBJ whole genome shotgun (WGS) entry which is preliminary data.</text>
</comment>
<keyword evidence="6" id="KW-0479">Metal-binding</keyword>
<dbReference type="EC" id="3.5.4.4" evidence="4"/>
<proteinExistence type="inferred from homology"/>
<sequence>MASKDDVSDDESIDSQLEWELEEGIPQAEDPFIQKYMQGRQALIDQEKKQRHDAVFKKTMTPMARQAAKILSAIRRRELKDVWTADFEDSLAEKNGGNLYPGMMFTLARDRIESTDLWKIVERMPKGALLHAHFDAMIDVDWLIDQALNEKGFCVLAPEALSDKDKRATGLIQFRFYADSEIKKQKSPGNIWTANYTPNAPVPIREAQRLFPDDDLTFKKWLIQKCTVTAEESLCHHHGLNAIWKKFQSTFVTIGGMLYYEPIFRKAMQRLLGQLAADGIMYVDLRTAFKFEFRKAGSTHGQVDHFDDFFDVFGDEIQKFKRTEAGKNFKGARMIWTVVRSLDTRSQVGAMKECIRLKKKLPHLICGFDFVGQEDLGKTLQELTPLIFWFRKKCAEAGVDLPFFFHAGECLGDGDSTDSNLFDAILLGTRRIGHGYSLFKHPLLLEMVKDKKILIESCPISNEILRLSSSIMSHSLPALLSRGVAVSLNNDDPAILGHGKNGLSHDFWQAYMAFDNLGLEGLGTMAENSLKWAAIEDQKPAEWTKAITDGYMGKTIKSRLLREWRSEFEKWCEWIVLEWPLEGDDDDDDDDEDEDDLDSDEDEDDESDED</sequence>
<keyword evidence="7" id="KW-0732">Signal</keyword>
<feature type="region of interest" description="Disordered" evidence="10">
    <location>
        <begin position="581"/>
        <end position="610"/>
    </location>
</feature>
<evidence type="ECO:0000313" key="12">
    <source>
        <dbReference type="EMBL" id="RVX65755.1"/>
    </source>
</evidence>
<evidence type="ECO:0000256" key="8">
    <source>
        <dbReference type="ARBA" id="ARBA00022801"/>
    </source>
</evidence>
<dbReference type="EMBL" id="NAJM01000083">
    <property type="protein sequence ID" value="RVX65755.1"/>
    <property type="molecule type" value="Genomic_DNA"/>
</dbReference>
<dbReference type="AlphaFoldDB" id="A0A438MQ80"/>
<keyword evidence="8" id="KW-0378">Hydrolase</keyword>
<dbReference type="GO" id="GO:0005576">
    <property type="term" value="C:extracellular region"/>
    <property type="evidence" value="ECO:0007669"/>
    <property type="project" value="UniProtKB-SubCell"/>
</dbReference>
<evidence type="ECO:0000256" key="2">
    <source>
        <dbReference type="ARBA" id="ARBA00004613"/>
    </source>
</evidence>
<evidence type="ECO:0000256" key="9">
    <source>
        <dbReference type="ARBA" id="ARBA00047764"/>
    </source>
</evidence>
<evidence type="ECO:0000256" key="3">
    <source>
        <dbReference type="ARBA" id="ARBA00006083"/>
    </source>
</evidence>
<evidence type="ECO:0000313" key="13">
    <source>
        <dbReference type="Proteomes" id="UP000288859"/>
    </source>
</evidence>
<evidence type="ECO:0000256" key="5">
    <source>
        <dbReference type="ARBA" id="ARBA00022525"/>
    </source>
</evidence>
<dbReference type="GO" id="GO:0004000">
    <property type="term" value="F:adenosine deaminase activity"/>
    <property type="evidence" value="ECO:0007669"/>
    <property type="project" value="TreeGrafter"/>
</dbReference>
<feature type="domain" description="Adenosine deaminase" evidence="11">
    <location>
        <begin position="242"/>
        <end position="542"/>
    </location>
</feature>
<keyword evidence="5" id="KW-0964">Secreted</keyword>
<dbReference type="Gene3D" id="3.20.20.140">
    <property type="entry name" value="Metal-dependent hydrolases"/>
    <property type="match status" value="1"/>
</dbReference>
<dbReference type="Pfam" id="PF00962">
    <property type="entry name" value="A_deaminase"/>
    <property type="match status" value="1"/>
</dbReference>
<dbReference type="GO" id="GO:0046872">
    <property type="term" value="F:metal ion binding"/>
    <property type="evidence" value="ECO:0007669"/>
    <property type="project" value="UniProtKB-KW"/>
</dbReference>
<gene>
    <name evidence="12" type="ORF">B0A52_10389</name>
</gene>
<evidence type="ECO:0000259" key="11">
    <source>
        <dbReference type="Pfam" id="PF00962"/>
    </source>
</evidence>
<reference evidence="12 13" key="1">
    <citation type="submission" date="2017-03" db="EMBL/GenBank/DDBJ databases">
        <title>Genomes of endolithic fungi from Antarctica.</title>
        <authorList>
            <person name="Coleine C."/>
            <person name="Masonjones S."/>
            <person name="Stajich J.E."/>
        </authorList>
    </citation>
    <scope>NUCLEOTIDE SEQUENCE [LARGE SCALE GENOMIC DNA]</scope>
    <source>
        <strain evidence="12 13">CCFEE 6314</strain>
    </source>
</reference>
<name>A0A438MQ80_EXOME</name>
<evidence type="ECO:0000256" key="4">
    <source>
        <dbReference type="ARBA" id="ARBA00012784"/>
    </source>
</evidence>
<evidence type="ECO:0000256" key="1">
    <source>
        <dbReference type="ARBA" id="ARBA00001947"/>
    </source>
</evidence>
<comment type="subcellular location">
    <subcellularLocation>
        <location evidence="2">Secreted</location>
    </subcellularLocation>
</comment>
<evidence type="ECO:0000256" key="7">
    <source>
        <dbReference type="ARBA" id="ARBA00022729"/>
    </source>
</evidence>
<dbReference type="FunFam" id="3.20.20.140:FF:000017">
    <property type="entry name" value="Adenosine deaminase 2"/>
    <property type="match status" value="1"/>
</dbReference>
<evidence type="ECO:0000256" key="10">
    <source>
        <dbReference type="SAM" id="MobiDB-lite"/>
    </source>
</evidence>